<dbReference type="STRING" id="246197.MXAN_7006"/>
<dbReference type="HOGENOM" id="CLU_3120177_0_0_7"/>
<gene>
    <name evidence="1" type="ordered locus">MXAN_7006</name>
</gene>
<accession>Q1CWV4</accession>
<keyword evidence="2" id="KW-1185">Reference proteome</keyword>
<reference evidence="1 2" key="1">
    <citation type="journal article" date="2006" name="Proc. Natl. Acad. Sci. U.S.A.">
        <title>Evolution of sensory complexity recorded in a myxobacterial genome.</title>
        <authorList>
            <person name="Goldman B.S."/>
            <person name="Nierman W.C."/>
            <person name="Kaiser D."/>
            <person name="Slater S.C."/>
            <person name="Durkin A.S."/>
            <person name="Eisen J.A."/>
            <person name="Ronning C.M."/>
            <person name="Barbazuk W.B."/>
            <person name="Blanchard M."/>
            <person name="Field C."/>
            <person name="Halling C."/>
            <person name="Hinkle G."/>
            <person name="Iartchuk O."/>
            <person name="Kim H.S."/>
            <person name="Mackenzie C."/>
            <person name="Madupu R."/>
            <person name="Miller N."/>
            <person name="Shvartsbeyn A."/>
            <person name="Sullivan S.A."/>
            <person name="Vaudin M."/>
            <person name="Wiegand R."/>
            <person name="Kaplan H.B."/>
        </authorList>
    </citation>
    <scope>NUCLEOTIDE SEQUENCE [LARGE SCALE GENOMIC DNA]</scope>
    <source>
        <strain evidence="2">DK1622</strain>
    </source>
</reference>
<organism evidence="1 2">
    <name type="scientific">Myxococcus xanthus (strain DK1622)</name>
    <dbReference type="NCBI Taxonomy" id="246197"/>
    <lineage>
        <taxon>Bacteria</taxon>
        <taxon>Pseudomonadati</taxon>
        <taxon>Myxococcota</taxon>
        <taxon>Myxococcia</taxon>
        <taxon>Myxococcales</taxon>
        <taxon>Cystobacterineae</taxon>
        <taxon>Myxococcaceae</taxon>
        <taxon>Myxococcus</taxon>
    </lineage>
</organism>
<dbReference type="EnsemblBacteria" id="ABF92471">
    <property type="protein sequence ID" value="ABF92471"/>
    <property type="gene ID" value="MXAN_7006"/>
</dbReference>
<dbReference type="KEGG" id="mxa:MXAN_7006"/>
<evidence type="ECO:0000313" key="2">
    <source>
        <dbReference type="Proteomes" id="UP000002402"/>
    </source>
</evidence>
<sequence length="50" mass="5489">MLPEFPARDSAKPYALRLPEDVSLPLRPLPGALSHAVRLHLLRAAELTGM</sequence>
<dbReference type="Proteomes" id="UP000002402">
    <property type="component" value="Chromosome"/>
</dbReference>
<proteinExistence type="predicted"/>
<dbReference type="RefSeq" id="WP_011556925.1">
    <property type="nucleotide sequence ID" value="NC_008095.1"/>
</dbReference>
<dbReference type="GeneID" id="51987714"/>
<dbReference type="EMBL" id="CP000113">
    <property type="protein sequence ID" value="ABF92471.1"/>
    <property type="molecule type" value="Genomic_DNA"/>
</dbReference>
<evidence type="ECO:0000313" key="1">
    <source>
        <dbReference type="EMBL" id="ABF92471.1"/>
    </source>
</evidence>
<protein>
    <submittedName>
        <fullName evidence="1">Uncharacterized protein</fullName>
    </submittedName>
</protein>
<name>Q1CWV4_MYXXD</name>
<dbReference type="AlphaFoldDB" id="Q1CWV4"/>